<name>A0A174W2J3_9FIRM</name>
<dbReference type="Proteomes" id="UP000095762">
    <property type="component" value="Unassembled WGS sequence"/>
</dbReference>
<sequence length="445" mass="51420">MNLKKYYPYTPIYTVEENENTIIIYTTTPEKEMKTVYDLPMCGKQVIIKISTGITDDISSYFPKDDLKDNFEDDLEDGSKDKVYPWMDTNGNSKRLNNFIALCCKSLKDVDTLEHILTLSSIRLCPDDYVDIRLLTFKRSIQPPENNAVSSGRGRKTELDYSKLKKVVKKILKAGIPDKVSSDIDSAYSLFGKTKPLKKVSTHKPTLEEIQDYIIKKTDIGKVSLYTIHNVLQQILNDTTPSHSHPGEFPLYLETSGNFKQELLFDYQYHGNYRTWFEEYRTLELKPAKINIQGTTCSQILTEIKTKEEFTLTVSAADFYDKYTKWRCDLNTLLRLHPYIGIENQTFYFSHADYIVKYGRFSPLPLANRYSIPLSGIRSDVKIEKLIYKGKCDFDMMNYIERGAIFNLEIPKEGTIEIGIGDCLRISTPNDNYLIPFLEITKHII</sequence>
<organism evidence="1 2">
    <name type="scientific">Blautia obeum</name>
    <dbReference type="NCBI Taxonomy" id="40520"/>
    <lineage>
        <taxon>Bacteria</taxon>
        <taxon>Bacillati</taxon>
        <taxon>Bacillota</taxon>
        <taxon>Clostridia</taxon>
        <taxon>Lachnospirales</taxon>
        <taxon>Lachnospiraceae</taxon>
        <taxon>Blautia</taxon>
    </lineage>
</organism>
<gene>
    <name evidence="1" type="ORF">ERS852569_03767</name>
</gene>
<dbReference type="RefSeq" id="WP_055060689.1">
    <property type="nucleotide sequence ID" value="NZ_CZBP01000048.1"/>
</dbReference>
<dbReference type="EMBL" id="CZBP01000048">
    <property type="protein sequence ID" value="CUQ41293.1"/>
    <property type="molecule type" value="Genomic_DNA"/>
</dbReference>
<accession>A0A174W2J3</accession>
<reference evidence="1 2" key="1">
    <citation type="submission" date="2015-09" db="EMBL/GenBank/DDBJ databases">
        <authorList>
            <consortium name="Pathogen Informatics"/>
        </authorList>
    </citation>
    <scope>NUCLEOTIDE SEQUENCE [LARGE SCALE GENOMIC DNA]</scope>
    <source>
        <strain evidence="1 2">2789STDY5834957</strain>
    </source>
</reference>
<evidence type="ECO:0000313" key="1">
    <source>
        <dbReference type="EMBL" id="CUQ41293.1"/>
    </source>
</evidence>
<dbReference type="AlphaFoldDB" id="A0A174W2J3"/>
<protein>
    <submittedName>
        <fullName evidence="1">Uncharacterized protein</fullName>
    </submittedName>
</protein>
<evidence type="ECO:0000313" key="2">
    <source>
        <dbReference type="Proteomes" id="UP000095762"/>
    </source>
</evidence>
<proteinExistence type="predicted"/>